<evidence type="ECO:0000256" key="2">
    <source>
        <dbReference type="ARBA" id="ARBA00023125"/>
    </source>
</evidence>
<gene>
    <name evidence="5" type="ORF">B0G62_105134</name>
</gene>
<dbReference type="InterPro" id="IPR036388">
    <property type="entry name" value="WH-like_DNA-bd_sf"/>
</dbReference>
<proteinExistence type="predicted"/>
<dbReference type="PANTHER" id="PTHR44688:SF16">
    <property type="entry name" value="DNA-BINDING TRANSCRIPTIONAL ACTIVATOR DEVR_DOSR"/>
    <property type="match status" value="1"/>
</dbReference>
<dbReference type="PRINTS" id="PR00038">
    <property type="entry name" value="HTHLUXR"/>
</dbReference>
<dbReference type="GO" id="GO:0006355">
    <property type="term" value="P:regulation of DNA-templated transcription"/>
    <property type="evidence" value="ECO:0007669"/>
    <property type="project" value="InterPro"/>
</dbReference>
<evidence type="ECO:0000313" key="5">
    <source>
        <dbReference type="EMBL" id="POR52166.1"/>
    </source>
</evidence>
<keyword evidence="6" id="KW-1185">Reference proteome</keyword>
<dbReference type="PROSITE" id="PS50043">
    <property type="entry name" value="HTH_LUXR_2"/>
    <property type="match status" value="1"/>
</dbReference>
<dbReference type="CDD" id="cd06170">
    <property type="entry name" value="LuxR_C_like"/>
    <property type="match status" value="1"/>
</dbReference>
<keyword evidence="2" id="KW-0238">DNA-binding</keyword>
<dbReference type="Pfam" id="PF00196">
    <property type="entry name" value="GerE"/>
    <property type="match status" value="1"/>
</dbReference>
<keyword evidence="3" id="KW-0804">Transcription</keyword>
<dbReference type="PANTHER" id="PTHR44688">
    <property type="entry name" value="DNA-BINDING TRANSCRIPTIONAL ACTIVATOR DEVR_DOSR"/>
    <property type="match status" value="1"/>
</dbReference>
<comment type="caution">
    <text evidence="5">The sequence shown here is derived from an EMBL/GenBank/DDBJ whole genome shotgun (WGS) entry which is preliminary data.</text>
</comment>
<dbReference type="Gene3D" id="1.10.10.10">
    <property type="entry name" value="Winged helix-like DNA-binding domain superfamily/Winged helix DNA-binding domain"/>
    <property type="match status" value="1"/>
</dbReference>
<evidence type="ECO:0000256" key="3">
    <source>
        <dbReference type="ARBA" id="ARBA00023163"/>
    </source>
</evidence>
<dbReference type="SUPFAM" id="SSF46894">
    <property type="entry name" value="C-terminal effector domain of the bipartite response regulators"/>
    <property type="match status" value="1"/>
</dbReference>
<protein>
    <submittedName>
        <fullName evidence="5">LuxR family transcriptional regulator</fullName>
    </submittedName>
</protein>
<dbReference type="OrthoDB" id="8642092at2"/>
<evidence type="ECO:0000313" key="6">
    <source>
        <dbReference type="Proteomes" id="UP000237381"/>
    </source>
</evidence>
<keyword evidence="1" id="KW-0805">Transcription regulation</keyword>
<dbReference type="RefSeq" id="WP_103704549.1">
    <property type="nucleotide sequence ID" value="NZ_PQGA01000005.1"/>
</dbReference>
<name>A0A2S4MBP5_9BURK</name>
<dbReference type="GO" id="GO:0003677">
    <property type="term" value="F:DNA binding"/>
    <property type="evidence" value="ECO:0007669"/>
    <property type="project" value="UniProtKB-KW"/>
</dbReference>
<reference evidence="5 6" key="1">
    <citation type="submission" date="2018-01" db="EMBL/GenBank/DDBJ databases">
        <title>Genomic Encyclopedia of Type Strains, Phase III (KMG-III): the genomes of soil and plant-associated and newly described type strains.</title>
        <authorList>
            <person name="Whitman W."/>
        </authorList>
    </citation>
    <scope>NUCLEOTIDE SEQUENCE [LARGE SCALE GENOMIC DNA]</scope>
    <source>
        <strain evidence="5 6">JCM 18070</strain>
    </source>
</reference>
<accession>A0A2S4MBP5</accession>
<evidence type="ECO:0000256" key="1">
    <source>
        <dbReference type="ARBA" id="ARBA00023015"/>
    </source>
</evidence>
<dbReference type="InterPro" id="IPR000792">
    <property type="entry name" value="Tscrpt_reg_LuxR_C"/>
</dbReference>
<dbReference type="InterPro" id="IPR016032">
    <property type="entry name" value="Sig_transdc_resp-reg_C-effctor"/>
</dbReference>
<dbReference type="SMART" id="SM00421">
    <property type="entry name" value="HTH_LUXR"/>
    <property type="match status" value="1"/>
</dbReference>
<dbReference type="SUPFAM" id="SSF55781">
    <property type="entry name" value="GAF domain-like"/>
    <property type="match status" value="1"/>
</dbReference>
<dbReference type="Proteomes" id="UP000237381">
    <property type="component" value="Unassembled WGS sequence"/>
</dbReference>
<feature type="domain" description="HTH luxR-type" evidence="4">
    <location>
        <begin position="190"/>
        <end position="255"/>
    </location>
</feature>
<dbReference type="EMBL" id="PQGA01000005">
    <property type="protein sequence ID" value="POR52166.1"/>
    <property type="molecule type" value="Genomic_DNA"/>
</dbReference>
<dbReference type="Gene3D" id="3.30.450.40">
    <property type="match status" value="1"/>
</dbReference>
<sequence length="256" mass="29169">MYLTSRELALLADVFKLLADRALPEDVLRLEVGRRMLDLLRADFFGSYVWDDTQGIFTNRVAINMSADNLGNYERYFQYRDPLTPLLQHQRAAVRVTDVMAHDELAQTELFNDFLRRDGLHWGMNLFVWDGDTNIGDLRIWRGAHGENFSDHDLAMLELIRPAFTAALARSRGAAGIATLPDGVAVEFTDGDPIARLTRREREVVTLAAEGLLDKEIAQRLGISYTTVRTHLDRSFQKLGVSNRSRLARLLQLPRR</sequence>
<dbReference type="InterPro" id="IPR029016">
    <property type="entry name" value="GAF-like_dom_sf"/>
</dbReference>
<organism evidence="5 6">
    <name type="scientific">Paraburkholderia eburnea</name>
    <dbReference type="NCBI Taxonomy" id="1189126"/>
    <lineage>
        <taxon>Bacteria</taxon>
        <taxon>Pseudomonadati</taxon>
        <taxon>Pseudomonadota</taxon>
        <taxon>Betaproteobacteria</taxon>
        <taxon>Burkholderiales</taxon>
        <taxon>Burkholderiaceae</taxon>
        <taxon>Paraburkholderia</taxon>
    </lineage>
</organism>
<dbReference type="AlphaFoldDB" id="A0A2S4MBP5"/>
<evidence type="ECO:0000259" key="4">
    <source>
        <dbReference type="PROSITE" id="PS50043"/>
    </source>
</evidence>